<evidence type="ECO:0000256" key="1">
    <source>
        <dbReference type="ARBA" id="ARBA00023015"/>
    </source>
</evidence>
<dbReference type="Pfam" id="PF12833">
    <property type="entry name" value="HTH_18"/>
    <property type="match status" value="1"/>
</dbReference>
<evidence type="ECO:0000313" key="5">
    <source>
        <dbReference type="EMBL" id="MFC3762173.1"/>
    </source>
</evidence>
<gene>
    <name evidence="5" type="ORF">ACFOUW_15130</name>
</gene>
<feature type="domain" description="HTH araC/xylS-type" evidence="4">
    <location>
        <begin position="135"/>
        <end position="234"/>
    </location>
</feature>
<dbReference type="PROSITE" id="PS01124">
    <property type="entry name" value="HTH_ARAC_FAMILY_2"/>
    <property type="match status" value="1"/>
</dbReference>
<comment type="caution">
    <text evidence="5">The sequence shown here is derived from an EMBL/GenBank/DDBJ whole genome shotgun (WGS) entry which is preliminary data.</text>
</comment>
<dbReference type="RefSeq" id="WP_205120714.1">
    <property type="nucleotide sequence ID" value="NZ_JAFBCM010000001.1"/>
</dbReference>
<dbReference type="Proteomes" id="UP001595699">
    <property type="component" value="Unassembled WGS sequence"/>
</dbReference>
<name>A0ABV7YDA8_9ACTN</name>
<proteinExistence type="predicted"/>
<sequence length="240" mass="26117">MSTTYAEKAPPAYLAGDVHCVWRSSFGTSSAILPDGCLDLVVAPDRVFVAGPDTTAWSSGYAVGAPLYGIRFLPGRAPRVLGLPASELLNQRVQLLDLWGRPARRIVSKLYADPIPELTKLVAERLDRPEADPVDPLVDLAVRRLRRGGSRVTAVLRDLDLSDRQLRRRFASAVGYGPATFLRVSRLQRVRDLALRTELSLAELAVEAGYADQAHLSRDVRELAGTTARNLLRPAGALAA</sequence>
<dbReference type="Gene3D" id="1.10.10.60">
    <property type="entry name" value="Homeodomain-like"/>
    <property type="match status" value="1"/>
</dbReference>
<keyword evidence="6" id="KW-1185">Reference proteome</keyword>
<keyword evidence="1" id="KW-0805">Transcription regulation</keyword>
<reference evidence="6" key="1">
    <citation type="journal article" date="2019" name="Int. J. Syst. Evol. Microbiol.">
        <title>The Global Catalogue of Microorganisms (GCM) 10K type strain sequencing project: providing services to taxonomists for standard genome sequencing and annotation.</title>
        <authorList>
            <consortium name="The Broad Institute Genomics Platform"/>
            <consortium name="The Broad Institute Genome Sequencing Center for Infectious Disease"/>
            <person name="Wu L."/>
            <person name="Ma J."/>
        </authorList>
    </citation>
    <scope>NUCLEOTIDE SEQUENCE [LARGE SCALE GENOMIC DNA]</scope>
    <source>
        <strain evidence="6">CGMCC 4.7241</strain>
    </source>
</reference>
<dbReference type="Pfam" id="PF20240">
    <property type="entry name" value="DUF6597"/>
    <property type="match status" value="1"/>
</dbReference>
<evidence type="ECO:0000313" key="6">
    <source>
        <dbReference type="Proteomes" id="UP001595699"/>
    </source>
</evidence>
<dbReference type="PROSITE" id="PS00041">
    <property type="entry name" value="HTH_ARAC_FAMILY_1"/>
    <property type="match status" value="1"/>
</dbReference>
<dbReference type="SMART" id="SM00342">
    <property type="entry name" value="HTH_ARAC"/>
    <property type="match status" value="1"/>
</dbReference>
<dbReference type="InterPro" id="IPR050204">
    <property type="entry name" value="AraC_XylS_family_regulators"/>
</dbReference>
<dbReference type="InterPro" id="IPR046532">
    <property type="entry name" value="DUF6597"/>
</dbReference>
<dbReference type="InterPro" id="IPR018060">
    <property type="entry name" value="HTH_AraC"/>
</dbReference>
<protein>
    <submittedName>
        <fullName evidence="5">Helix-turn-helix domain-containing protein</fullName>
    </submittedName>
</protein>
<dbReference type="InterPro" id="IPR018062">
    <property type="entry name" value="HTH_AraC-typ_CS"/>
</dbReference>
<keyword evidence="2" id="KW-0238">DNA-binding</keyword>
<evidence type="ECO:0000256" key="2">
    <source>
        <dbReference type="ARBA" id="ARBA00023125"/>
    </source>
</evidence>
<organism evidence="5 6">
    <name type="scientific">Tenggerimyces flavus</name>
    <dbReference type="NCBI Taxonomy" id="1708749"/>
    <lineage>
        <taxon>Bacteria</taxon>
        <taxon>Bacillati</taxon>
        <taxon>Actinomycetota</taxon>
        <taxon>Actinomycetes</taxon>
        <taxon>Propionibacteriales</taxon>
        <taxon>Nocardioidaceae</taxon>
        <taxon>Tenggerimyces</taxon>
    </lineage>
</organism>
<evidence type="ECO:0000259" key="4">
    <source>
        <dbReference type="PROSITE" id="PS01124"/>
    </source>
</evidence>
<evidence type="ECO:0000256" key="3">
    <source>
        <dbReference type="ARBA" id="ARBA00023163"/>
    </source>
</evidence>
<dbReference type="PANTHER" id="PTHR46796">
    <property type="entry name" value="HTH-TYPE TRANSCRIPTIONAL ACTIVATOR RHAS-RELATED"/>
    <property type="match status" value="1"/>
</dbReference>
<keyword evidence="3" id="KW-0804">Transcription</keyword>
<dbReference type="PANTHER" id="PTHR46796:SF15">
    <property type="entry name" value="BLL1074 PROTEIN"/>
    <property type="match status" value="1"/>
</dbReference>
<dbReference type="EMBL" id="JBHRZH010000012">
    <property type="protein sequence ID" value="MFC3762173.1"/>
    <property type="molecule type" value="Genomic_DNA"/>
</dbReference>
<accession>A0ABV7YDA8</accession>